<dbReference type="Pfam" id="PF05890">
    <property type="entry name" value="Ebp2"/>
    <property type="match status" value="1"/>
</dbReference>
<dbReference type="InterPro" id="IPR008610">
    <property type="entry name" value="Ebp2"/>
</dbReference>
<dbReference type="GO" id="GO:0005730">
    <property type="term" value="C:nucleolus"/>
    <property type="evidence" value="ECO:0007669"/>
    <property type="project" value="UniProtKB-SubCell"/>
</dbReference>
<dbReference type="AlphaFoldDB" id="A0AAV1JZA9"/>
<keyword evidence="4" id="KW-0690">Ribosome biogenesis</keyword>
<reference evidence="9 10" key="1">
    <citation type="submission" date="2023-11" db="EMBL/GenBank/DDBJ databases">
        <authorList>
            <person name="Okamura Y."/>
        </authorList>
    </citation>
    <scope>NUCLEOTIDE SEQUENCE [LARGE SCALE GENOMIC DNA]</scope>
</reference>
<organism evidence="9 10">
    <name type="scientific">Leptosia nina</name>
    <dbReference type="NCBI Taxonomy" id="320188"/>
    <lineage>
        <taxon>Eukaryota</taxon>
        <taxon>Metazoa</taxon>
        <taxon>Ecdysozoa</taxon>
        <taxon>Arthropoda</taxon>
        <taxon>Hexapoda</taxon>
        <taxon>Insecta</taxon>
        <taxon>Pterygota</taxon>
        <taxon>Neoptera</taxon>
        <taxon>Endopterygota</taxon>
        <taxon>Lepidoptera</taxon>
        <taxon>Glossata</taxon>
        <taxon>Ditrysia</taxon>
        <taxon>Papilionoidea</taxon>
        <taxon>Pieridae</taxon>
        <taxon>Pierinae</taxon>
        <taxon>Leptosia</taxon>
    </lineage>
</organism>
<evidence type="ECO:0000256" key="5">
    <source>
        <dbReference type="ARBA" id="ARBA00023054"/>
    </source>
</evidence>
<evidence type="ECO:0000256" key="1">
    <source>
        <dbReference type="ARBA" id="ARBA00003387"/>
    </source>
</evidence>
<evidence type="ECO:0000256" key="3">
    <source>
        <dbReference type="ARBA" id="ARBA00007336"/>
    </source>
</evidence>
<comment type="similarity">
    <text evidence="3">Belongs to the EBP2 family.</text>
</comment>
<proteinExistence type="inferred from homology"/>
<feature type="compositionally biased region" description="Basic residues" evidence="8">
    <location>
        <begin position="297"/>
        <end position="315"/>
    </location>
</feature>
<dbReference type="GO" id="GO:0034399">
    <property type="term" value="C:nuclear periphery"/>
    <property type="evidence" value="ECO:0007669"/>
    <property type="project" value="TreeGrafter"/>
</dbReference>
<feature type="coiled-coil region" evidence="7">
    <location>
        <begin position="35"/>
        <end position="62"/>
    </location>
</feature>
<sequence>MTTSDFVLNDSESDVDSDEELQEAFAKGLLKPGINEEIEKVEKRHVNNIADLKAKLKEFELKLPWVETLDLVTSVAPMAPDVALQIQQTAQRRKNLQENTKSKQLYDPASDPVLNEFKRENLIHRQAQAAVLDGIKRLKELNIPTRRPDDYFAEMAKTDEHMQKVRKNLMAKQAAQSRVEKVRQLREQKKIAKRVQIDTKLKQAADKKHMLEQLKRVRKGKSTDLDFLDDKKGKGNKGKDAMKVNKRRAMKDQKFGFGGKKKGSKLNTRESSSQMDGFNSSAKKKPFNIKSKQFKPNNKKKNQRPGKSKRKGGKR</sequence>
<keyword evidence="6" id="KW-0539">Nucleus</keyword>
<evidence type="ECO:0008006" key="11">
    <source>
        <dbReference type="Google" id="ProtNLM"/>
    </source>
</evidence>
<comment type="subcellular location">
    <subcellularLocation>
        <location evidence="2">Nucleus</location>
        <location evidence="2">Nucleolus</location>
    </subcellularLocation>
</comment>
<keyword evidence="5 7" id="KW-0175">Coiled coil</keyword>
<comment type="function">
    <text evidence="1">Required for the processing of the 27S pre-rRNA.</text>
</comment>
<protein>
    <recommendedName>
        <fullName evidence="11">rRNA-processing protein EBP2 homolog</fullName>
    </recommendedName>
</protein>
<name>A0AAV1JZA9_9NEOP</name>
<evidence type="ECO:0000313" key="10">
    <source>
        <dbReference type="Proteomes" id="UP001497472"/>
    </source>
</evidence>
<gene>
    <name evidence="9" type="ORF">LNINA_LOCUS12455</name>
</gene>
<comment type="caution">
    <text evidence="9">The sequence shown here is derived from an EMBL/GenBank/DDBJ whole genome shotgun (WGS) entry which is preliminary data.</text>
</comment>
<feature type="region of interest" description="Disordered" evidence="8">
    <location>
        <begin position="225"/>
        <end position="315"/>
    </location>
</feature>
<evidence type="ECO:0000256" key="7">
    <source>
        <dbReference type="SAM" id="Coils"/>
    </source>
</evidence>
<feature type="compositionally biased region" description="Polar residues" evidence="8">
    <location>
        <begin position="265"/>
        <end position="281"/>
    </location>
</feature>
<evidence type="ECO:0000256" key="6">
    <source>
        <dbReference type="ARBA" id="ARBA00023242"/>
    </source>
</evidence>
<dbReference type="PANTHER" id="PTHR13028:SF0">
    <property type="entry name" value="RRNA-PROCESSING PROTEIN EBP2-RELATED"/>
    <property type="match status" value="1"/>
</dbReference>
<dbReference type="Proteomes" id="UP001497472">
    <property type="component" value="Unassembled WGS sequence"/>
</dbReference>
<dbReference type="EMBL" id="CAVLEF010000225">
    <property type="protein sequence ID" value="CAK1553452.1"/>
    <property type="molecule type" value="Genomic_DNA"/>
</dbReference>
<dbReference type="PANTHER" id="PTHR13028">
    <property type="entry name" value="RRNA PROCESSING PROTEIN EBNA1-BINDING PROTEIN-RELATED"/>
    <property type="match status" value="1"/>
</dbReference>
<dbReference type="GO" id="GO:0006364">
    <property type="term" value="P:rRNA processing"/>
    <property type="evidence" value="ECO:0007669"/>
    <property type="project" value="TreeGrafter"/>
</dbReference>
<keyword evidence="10" id="KW-1185">Reference proteome</keyword>
<evidence type="ECO:0000256" key="8">
    <source>
        <dbReference type="SAM" id="MobiDB-lite"/>
    </source>
</evidence>
<dbReference type="GO" id="GO:0030687">
    <property type="term" value="C:preribosome, large subunit precursor"/>
    <property type="evidence" value="ECO:0007669"/>
    <property type="project" value="TreeGrafter"/>
</dbReference>
<feature type="compositionally biased region" description="Basic and acidic residues" evidence="8">
    <location>
        <begin position="225"/>
        <end position="243"/>
    </location>
</feature>
<evidence type="ECO:0000313" key="9">
    <source>
        <dbReference type="EMBL" id="CAK1553452.1"/>
    </source>
</evidence>
<accession>A0AAV1JZA9</accession>
<dbReference type="GO" id="GO:0042273">
    <property type="term" value="P:ribosomal large subunit biogenesis"/>
    <property type="evidence" value="ECO:0007669"/>
    <property type="project" value="TreeGrafter"/>
</dbReference>
<evidence type="ECO:0000256" key="4">
    <source>
        <dbReference type="ARBA" id="ARBA00022517"/>
    </source>
</evidence>
<evidence type="ECO:0000256" key="2">
    <source>
        <dbReference type="ARBA" id="ARBA00004604"/>
    </source>
</evidence>